<organism evidence="1 2">
    <name type="scientific">Araneus ventricosus</name>
    <name type="common">Orbweaver spider</name>
    <name type="synonym">Epeira ventricosa</name>
    <dbReference type="NCBI Taxonomy" id="182803"/>
    <lineage>
        <taxon>Eukaryota</taxon>
        <taxon>Metazoa</taxon>
        <taxon>Ecdysozoa</taxon>
        <taxon>Arthropoda</taxon>
        <taxon>Chelicerata</taxon>
        <taxon>Arachnida</taxon>
        <taxon>Araneae</taxon>
        <taxon>Araneomorphae</taxon>
        <taxon>Entelegynae</taxon>
        <taxon>Araneoidea</taxon>
        <taxon>Araneidae</taxon>
        <taxon>Araneus</taxon>
    </lineage>
</organism>
<evidence type="ECO:0000313" key="2">
    <source>
        <dbReference type="Proteomes" id="UP000499080"/>
    </source>
</evidence>
<reference evidence="1 2" key="1">
    <citation type="journal article" date="2019" name="Sci. Rep.">
        <title>Orb-weaving spider Araneus ventricosus genome elucidates the spidroin gene catalogue.</title>
        <authorList>
            <person name="Kono N."/>
            <person name="Nakamura H."/>
            <person name="Ohtoshi R."/>
            <person name="Moran D.A.P."/>
            <person name="Shinohara A."/>
            <person name="Yoshida Y."/>
            <person name="Fujiwara M."/>
            <person name="Mori M."/>
            <person name="Tomita M."/>
            <person name="Arakawa K."/>
        </authorList>
    </citation>
    <scope>NUCLEOTIDE SEQUENCE [LARGE SCALE GENOMIC DNA]</scope>
</reference>
<comment type="caution">
    <text evidence="1">The sequence shown here is derived from an EMBL/GenBank/DDBJ whole genome shotgun (WGS) entry which is preliminary data.</text>
</comment>
<gene>
    <name evidence="1" type="ORF">AVEN_190684_1</name>
</gene>
<evidence type="ECO:0000313" key="1">
    <source>
        <dbReference type="EMBL" id="GBN58417.1"/>
    </source>
</evidence>
<dbReference type="AlphaFoldDB" id="A0A4Y2Q742"/>
<dbReference type="Proteomes" id="UP000499080">
    <property type="component" value="Unassembled WGS sequence"/>
</dbReference>
<proteinExistence type="predicted"/>
<protein>
    <submittedName>
        <fullName evidence="1">Uncharacterized protein</fullName>
    </submittedName>
</protein>
<keyword evidence="2" id="KW-1185">Reference proteome</keyword>
<name>A0A4Y2Q742_ARAVE</name>
<dbReference type="EMBL" id="BGPR01012926">
    <property type="protein sequence ID" value="GBN58417.1"/>
    <property type="molecule type" value="Genomic_DNA"/>
</dbReference>
<accession>A0A4Y2Q742</accession>
<sequence>MKAFAAINPQNLQINQKKLLTPRKYLQQFYEEAKKTISSRFKGILMLLAFASMGAEIRHLLEHALRCSIYMVRFINMVSLSVQIDATDHQLCTYLTPVKQGIDV</sequence>